<sequence length="82" mass="8691">MMNGKKWRQRVPLLLAALVLSVTGCSPVQTRWLPTPEAAIPPLPAEARQGTVPSICSPTCSDALSNDLSSWLPSPTAPAPQD</sequence>
<gene>
    <name evidence="1" type="ORF">RAN3_1901</name>
</gene>
<accession>A0A484V5M2</accession>
<reference evidence="1" key="1">
    <citation type="submission" date="2019-03" db="EMBL/GenBank/DDBJ databases">
        <authorList>
            <person name="Danneels B."/>
        </authorList>
    </citation>
    <scope>NUCLEOTIDE SEQUENCE</scope>
</reference>
<protein>
    <submittedName>
        <fullName evidence="1">Uncharacterized protein</fullName>
    </submittedName>
</protein>
<dbReference type="EMBL" id="CAADIO010000038">
    <property type="protein sequence ID" value="VFR94016.1"/>
    <property type="molecule type" value="Genomic_DNA"/>
</dbReference>
<proteinExistence type="predicted"/>
<name>A0A484V5M2_9ZZZZ</name>
<dbReference type="AlphaFoldDB" id="A0A484V5M2"/>
<dbReference type="PROSITE" id="PS51257">
    <property type="entry name" value="PROKAR_LIPOPROTEIN"/>
    <property type="match status" value="1"/>
</dbReference>
<organism evidence="1">
    <name type="scientific">plant metagenome</name>
    <dbReference type="NCBI Taxonomy" id="1297885"/>
    <lineage>
        <taxon>unclassified sequences</taxon>
        <taxon>metagenomes</taxon>
        <taxon>organismal metagenomes</taxon>
    </lineage>
</organism>
<evidence type="ECO:0000313" key="1">
    <source>
        <dbReference type="EMBL" id="VFR94016.1"/>
    </source>
</evidence>